<proteinExistence type="predicted"/>
<feature type="chain" id="PRO_5005809232" description="DUF3108 domain-containing protein" evidence="1">
    <location>
        <begin position="28"/>
        <end position="277"/>
    </location>
</feature>
<evidence type="ECO:0008006" key="4">
    <source>
        <dbReference type="Google" id="ProtNLM"/>
    </source>
</evidence>
<accession>A0A0M7A1D3</accession>
<keyword evidence="3" id="KW-1185">Reference proteome</keyword>
<dbReference type="AlphaFoldDB" id="A0A0M7A1D3"/>
<dbReference type="RefSeq" id="WP_055671608.1">
    <property type="nucleotide sequence ID" value="NZ_CXWD01000006.1"/>
</dbReference>
<feature type="signal peptide" evidence="1">
    <location>
        <begin position="1"/>
        <end position="27"/>
    </location>
</feature>
<evidence type="ECO:0000256" key="1">
    <source>
        <dbReference type="SAM" id="SignalP"/>
    </source>
</evidence>
<dbReference type="Proteomes" id="UP000053235">
    <property type="component" value="Unassembled WGS sequence"/>
</dbReference>
<dbReference type="OrthoDB" id="7677837at2"/>
<gene>
    <name evidence="2" type="ORF">LAX5112_01916</name>
</gene>
<sequence length="277" mass="30355">MRFLRSIVFASSILTSLVLGSLSGTHAASPLTYKIELNGKPVGQIVHEYVRHPDGGHGLKLSTQIETKSFFSKVRINSVLEEKISADGYLDAASNKLVENKKTYWTKIQRSGSSYLAFTAEMKTPEQLETEELAGLAKEVIATVVPYAGDAMTVAGILLSDKRDAPQHKRLTTDHFDTSLIGLPLYWQSNGYVLPSSLTIIDTEEMSVFKAKVKDLGDTQTSAGGENRTVRHIQLDIANAKPMEVWMVRPETGPAHFFQISGLSDGAKFKVSLTGTH</sequence>
<dbReference type="EMBL" id="CXWD01000006">
    <property type="protein sequence ID" value="CTQ68868.1"/>
    <property type="molecule type" value="Genomic_DNA"/>
</dbReference>
<protein>
    <recommendedName>
        <fullName evidence="4">DUF3108 domain-containing protein</fullName>
    </recommendedName>
</protein>
<evidence type="ECO:0000313" key="2">
    <source>
        <dbReference type="EMBL" id="CTQ68868.1"/>
    </source>
</evidence>
<keyword evidence="1" id="KW-0732">Signal</keyword>
<evidence type="ECO:0000313" key="3">
    <source>
        <dbReference type="Proteomes" id="UP000053235"/>
    </source>
</evidence>
<reference evidence="3" key="1">
    <citation type="submission" date="2015-07" db="EMBL/GenBank/DDBJ databases">
        <authorList>
            <person name="Rodrigo-Torres Lidia"/>
            <person name="Arahal R.David."/>
        </authorList>
    </citation>
    <scope>NUCLEOTIDE SEQUENCE [LARGE SCALE GENOMIC DNA]</scope>
    <source>
        <strain evidence="3">CECT 5112</strain>
    </source>
</reference>
<name>A0A0M7A1D3_9HYPH</name>
<organism evidence="2 3">
    <name type="scientific">Roseibium alexandrii</name>
    <dbReference type="NCBI Taxonomy" id="388408"/>
    <lineage>
        <taxon>Bacteria</taxon>
        <taxon>Pseudomonadati</taxon>
        <taxon>Pseudomonadota</taxon>
        <taxon>Alphaproteobacteria</taxon>
        <taxon>Hyphomicrobiales</taxon>
        <taxon>Stappiaceae</taxon>
        <taxon>Roseibium</taxon>
    </lineage>
</organism>